<organism evidence="1">
    <name type="scientific">Orpheovirus IHUMI-LCC2</name>
    <dbReference type="NCBI Taxonomy" id="2023057"/>
    <lineage>
        <taxon>Viruses</taxon>
        <taxon>Varidnaviria</taxon>
        <taxon>Bamfordvirae</taxon>
        <taxon>Nucleocytoviricota</taxon>
        <taxon>Megaviricetes</taxon>
        <taxon>Pimascovirales</taxon>
        <taxon>Ocovirineae</taxon>
        <taxon>Orpheoviridae</taxon>
        <taxon>Alphaorpheovirus</taxon>
        <taxon>Alphaorpheovirus massiliense</taxon>
    </lineage>
</organism>
<dbReference type="KEGG" id="vg:35382755"/>
<dbReference type="EMBL" id="LT906555">
    <property type="protein sequence ID" value="SNW62818.1"/>
    <property type="molecule type" value="Genomic_DNA"/>
</dbReference>
<sequence length="124" mass="14235">MSNKLIVDFENFGLTATETCNIVTHIADLITKRSYIQALEYINKLYSSPSLHPSDIPFLNGLKIITKYHYGVLDNVEIDKWNYILDKHTMSWEDIALYKNDSGLVCAILHINGYLHIHELSIPL</sequence>
<protein>
    <submittedName>
        <fullName evidence="1">Uncharacterized protein</fullName>
    </submittedName>
</protein>
<proteinExistence type="predicted"/>
<evidence type="ECO:0000313" key="2">
    <source>
        <dbReference type="Proteomes" id="UP000236316"/>
    </source>
</evidence>
<name>A0A2I2L5J0_9VIRU</name>
<dbReference type="RefSeq" id="YP_009449120.1">
    <property type="nucleotide sequence ID" value="NC_036594.1"/>
</dbReference>
<evidence type="ECO:0000313" key="1">
    <source>
        <dbReference type="EMBL" id="SNW62818.1"/>
    </source>
</evidence>
<keyword evidence="2" id="KW-1185">Reference proteome</keyword>
<reference evidence="1" key="1">
    <citation type="submission" date="2017-08" db="EMBL/GenBank/DDBJ databases">
        <authorList>
            <consortium name="Urmite Genomes"/>
        </authorList>
    </citation>
    <scope>NUCLEOTIDE SEQUENCE [LARGE SCALE GENOMIC DNA]</scope>
    <source>
        <strain evidence="1">IHUMI-LCC2</strain>
    </source>
</reference>
<accession>A0A2I2L5J0</accession>
<dbReference type="Proteomes" id="UP000236316">
    <property type="component" value="Segment"/>
</dbReference>
<gene>
    <name evidence="1" type="ORF">ORPV_914</name>
</gene>
<dbReference type="GeneID" id="35382755"/>